<comment type="caution">
    <text evidence="4">The sequence shown here is derived from an EMBL/GenBank/DDBJ whole genome shotgun (WGS) entry which is preliminary data.</text>
</comment>
<dbReference type="InterPro" id="IPR001453">
    <property type="entry name" value="MoaB/Mog_dom"/>
</dbReference>
<dbReference type="InterPro" id="IPR036425">
    <property type="entry name" value="MoaB/Mog-like_dom_sf"/>
</dbReference>
<dbReference type="CDD" id="cd00886">
    <property type="entry name" value="MogA_MoaB"/>
    <property type="match status" value="1"/>
</dbReference>
<dbReference type="Proteomes" id="UP000245283">
    <property type="component" value="Unassembled WGS sequence"/>
</dbReference>
<dbReference type="OrthoDB" id="9794429at2"/>
<dbReference type="SUPFAM" id="SSF53218">
    <property type="entry name" value="Molybdenum cofactor biosynthesis proteins"/>
    <property type="match status" value="1"/>
</dbReference>
<name>A0A2V1KBD1_9ACTO</name>
<dbReference type="Gene3D" id="3.40.980.10">
    <property type="entry name" value="MoaB/Mog-like domain"/>
    <property type="match status" value="1"/>
</dbReference>
<dbReference type="EMBL" id="QETB01000001">
    <property type="protein sequence ID" value="PWF27031.1"/>
    <property type="molecule type" value="Genomic_DNA"/>
</dbReference>
<keyword evidence="2" id="KW-0501">Molybdenum cofactor biosynthesis</keyword>
<dbReference type="PANTHER" id="PTHR43764">
    <property type="entry name" value="MOLYBDENUM COFACTOR BIOSYNTHESIS"/>
    <property type="match status" value="1"/>
</dbReference>
<protein>
    <submittedName>
        <fullName evidence="4">Molybdenum cofactor biosynthesis protein</fullName>
    </submittedName>
</protein>
<comment type="pathway">
    <text evidence="1">Cofactor biosynthesis; molybdopterin biosynthesis.</text>
</comment>
<evidence type="ECO:0000313" key="4">
    <source>
        <dbReference type="EMBL" id="PWF27031.1"/>
    </source>
</evidence>
<dbReference type="GO" id="GO:0006777">
    <property type="term" value="P:Mo-molybdopterin cofactor biosynthetic process"/>
    <property type="evidence" value="ECO:0007669"/>
    <property type="project" value="UniProtKB-KW"/>
</dbReference>
<gene>
    <name evidence="4" type="ORF">DD236_01055</name>
</gene>
<evidence type="ECO:0000313" key="5">
    <source>
        <dbReference type="Proteomes" id="UP000245283"/>
    </source>
</evidence>
<feature type="domain" description="MoaB/Mog" evidence="3">
    <location>
        <begin position="10"/>
        <end position="154"/>
    </location>
</feature>
<accession>A0A2V1KBD1</accession>
<evidence type="ECO:0000256" key="2">
    <source>
        <dbReference type="ARBA" id="ARBA00023150"/>
    </source>
</evidence>
<proteinExistence type="predicted"/>
<dbReference type="SMART" id="SM00852">
    <property type="entry name" value="MoCF_biosynth"/>
    <property type="match status" value="1"/>
</dbReference>
<dbReference type="NCBIfam" id="TIGR00177">
    <property type="entry name" value="molyb_syn"/>
    <property type="match status" value="1"/>
</dbReference>
<evidence type="ECO:0000259" key="3">
    <source>
        <dbReference type="SMART" id="SM00852"/>
    </source>
</evidence>
<reference evidence="5" key="1">
    <citation type="submission" date="2018-05" db="EMBL/GenBank/DDBJ databases">
        <authorList>
            <person name="Li Y."/>
        </authorList>
    </citation>
    <scope>NUCLEOTIDE SEQUENCE [LARGE SCALE GENOMIC DNA]</scope>
    <source>
        <strain evidence="5">sk1b4</strain>
    </source>
</reference>
<sequence>MARMQTIRIALITVSDRVSAGAREDLSGPLAASLLAEFGAVSGPIVVPDGVESVSEMITNAIYSGAEVVFTTGGTGITSRDLTPEATEPLIKQRLWGIEHLMRDNPRVPTAAISRGVAGVAEFGGNRAFVMNAPGSQGGVKDAIAAVGPLLAHIVEQMADGDHE</sequence>
<dbReference type="AlphaFoldDB" id="A0A2V1KBD1"/>
<keyword evidence="5" id="KW-1185">Reference proteome</keyword>
<evidence type="ECO:0000256" key="1">
    <source>
        <dbReference type="ARBA" id="ARBA00005046"/>
    </source>
</evidence>
<organism evidence="4 5">
    <name type="scientific">Ancrocorticia populi</name>
    <dbReference type="NCBI Taxonomy" id="2175228"/>
    <lineage>
        <taxon>Bacteria</taxon>
        <taxon>Bacillati</taxon>
        <taxon>Actinomycetota</taxon>
        <taxon>Actinomycetes</taxon>
        <taxon>Actinomycetales</taxon>
        <taxon>Actinomycetaceae</taxon>
        <taxon>Ancrocorticia</taxon>
    </lineage>
</organism>
<dbReference type="PANTHER" id="PTHR43764:SF1">
    <property type="entry name" value="MOLYBDOPTERIN MOLYBDOTRANSFERASE"/>
    <property type="match status" value="1"/>
</dbReference>
<dbReference type="Pfam" id="PF00994">
    <property type="entry name" value="MoCF_biosynth"/>
    <property type="match status" value="1"/>
</dbReference>
<dbReference type="InterPro" id="IPR051920">
    <property type="entry name" value="MPT_Adenylyltrnsfr/MoaC-Rel"/>
</dbReference>